<keyword evidence="1" id="KW-0732">Signal</keyword>
<protein>
    <recommendedName>
        <fullName evidence="3">Extracellular matrix-binding protein ebh GA module domain-containing protein</fullName>
    </recommendedName>
</protein>
<dbReference type="EMBL" id="CP147244">
    <property type="protein sequence ID" value="WYK01771.1"/>
    <property type="molecule type" value="Genomic_DNA"/>
</dbReference>
<reference evidence="4 5" key="2">
    <citation type="submission" date="2024-03" db="EMBL/GenBank/DDBJ databases">
        <title>The Genome Sequence of Enterococcus sp. DIV0205d.</title>
        <authorList>
            <consortium name="The Broad Institute Genomics Platform"/>
            <consortium name="The Broad Institute Microbial Omics Core"/>
            <consortium name="The Broad Institute Genomic Center for Infectious Diseases"/>
            <person name="Earl A."/>
            <person name="Manson A."/>
            <person name="Gilmore M."/>
            <person name="Schwartman J."/>
            <person name="Shea T."/>
            <person name="Abouelleil A."/>
            <person name="Cao P."/>
            <person name="Chapman S."/>
            <person name="Cusick C."/>
            <person name="Young S."/>
            <person name="Neafsey D."/>
            <person name="Nusbaum C."/>
            <person name="Birren B."/>
        </authorList>
    </citation>
    <scope>NUCLEOTIDE SEQUENCE [LARGE SCALE GENOMIC DNA]</scope>
    <source>
        <strain evidence="4 5">7F3_DIV0205</strain>
    </source>
</reference>
<evidence type="ECO:0000313" key="4">
    <source>
        <dbReference type="EMBL" id="WYK01771.1"/>
    </source>
</evidence>
<evidence type="ECO:0000313" key="5">
    <source>
        <dbReference type="Proteomes" id="UP000194948"/>
    </source>
</evidence>
<dbReference type="InterPro" id="IPR022263">
    <property type="entry name" value="KxYKxGKxW"/>
</dbReference>
<dbReference type="InterPro" id="IPR002988">
    <property type="entry name" value="GA_module"/>
</dbReference>
<dbReference type="AlphaFoldDB" id="A0AAQ3WD32"/>
<dbReference type="NCBIfam" id="TIGR03715">
    <property type="entry name" value="KxYKxGKxW"/>
    <property type="match status" value="1"/>
</dbReference>
<evidence type="ECO:0000256" key="1">
    <source>
        <dbReference type="ARBA" id="ARBA00022729"/>
    </source>
</evidence>
<sequence>MKSNKNFRKDDLSPESNTKKIYKMYKRKKQWVVAPVVFGLLLHAFSPVAALAVTDTEQANAETAQMRVVDDEELQKLINQAVTNIEALKSLSPEAKDVHLANVRKATNEEEVNTATVDAYKADVVAEIDLLQASYDNQIEALNSLPETGESTKAAYKGKIATALAKTGLINKFNAELANESKNYGVAKEVFAADLAENQKAAEEVLKAATEANTAFANLPKYQTQQKEVIKGMTYFSDLEKELHYTAIDNAETKEEVDSAVDAAKTAYQGVLTKLINAQVNALSSKLQEADLSATLDDAFSDRLEKIANKTPKAEQDLVDLTNLEADIDQAIANKETADLNEKKANMKNQIASEAGDVVKAEDVKRFQGKVDAAKTTEALDAVMQEWNEFYEVESLKQKNLAAAQAEAQTLLDALELEDKIALSTYKANVGLSKTAEAVAEIVAQAQAARKLEIKALEVAKETAIKEIQALSNLKADEKEPHITAVKAATTKSEVNTKLELAKDADKAAQLSKAKLDAKKQIDSLEALDETERTTHKAKLDVDTVDTLEKVADILAKAVYANDIKAIETAELDEAKEIAKNILNKLEDLTVTQAKAALKSITDAKNNEEIKTALETAEALNATNKATKDKANELAEAKIAANKQIDELKYLSKSVKDGYKAEINAKTTIDDITDVVNRAMAADTNLANKQEQLLTDKEALAGFINGSSELTDAEKKKFSSEVVDCSTTEEVATLRGKVEQLITDRQVAAADLNAAKTTINNAINGLIGLTPAQKVAYTNKVNSLSEKADMVAVYEEAKAEAIKQYDKELTNEIDSLIDSGSYVEAQKMINQLKSDTTRKQYQNKLNNGIALSEAKAAANKQIDALENLTAEEKVAAKDKISKLTTKAAVEKEVEALVKADNLVHDKSLIELAEAQIKAKDFDKAAETIKKIRDADTKAKLQKQLEDAQKVAPNIRGTGHVSNIGWQKTVDTNEIIGTTGRKLALEAVKLNLEDVDMPESAKKIEGGIEYRAHVRNIGWQGYKANGELAGTTGKALRMEAIQIRLTGELAKRYDVQYRAHSKNKGWGAYVSNGATAGTTGKALRMEAVQIRLVEKK</sequence>
<dbReference type="InterPro" id="IPR006637">
    <property type="entry name" value="ChW"/>
</dbReference>
<feature type="domain" description="Extracellular matrix-binding protein ebh GA module" evidence="3">
    <location>
        <begin position="567"/>
        <end position="618"/>
    </location>
</feature>
<feature type="coiled-coil region" evidence="2">
    <location>
        <begin position="569"/>
        <end position="637"/>
    </location>
</feature>
<dbReference type="Proteomes" id="UP000194948">
    <property type="component" value="Chromosome"/>
</dbReference>
<dbReference type="SMART" id="SM00728">
    <property type="entry name" value="ChW"/>
    <property type="match status" value="3"/>
</dbReference>
<reference evidence="5" key="1">
    <citation type="submission" date="2017-05" db="EMBL/GenBank/DDBJ databases">
        <title>The Genome Sequence of EEnterococcus faecalis 9F2_4866.</title>
        <authorList>
            <consortium name="The Broad Institute Genomics Platform"/>
            <consortium name="The Broad Institute Genomic Center for Infectious Diseases"/>
            <person name="Earl A."/>
            <person name="Manson A."/>
            <person name="Schwartman J."/>
            <person name="Gilmore M."/>
            <person name="Abouelleil A."/>
            <person name="Cao P."/>
            <person name="Chapman S."/>
            <person name="Cusick C."/>
            <person name="Shea T."/>
            <person name="Young S."/>
            <person name="Neafsey D."/>
            <person name="Nusbaum C."/>
            <person name="Birren B."/>
        </authorList>
    </citation>
    <scope>NUCLEOTIDE SEQUENCE [LARGE SCALE GENOMIC DNA]</scope>
    <source>
        <strain evidence="5">7F3_DIV0205</strain>
    </source>
</reference>
<dbReference type="Pfam" id="PF07538">
    <property type="entry name" value="ChW"/>
    <property type="match status" value="3"/>
</dbReference>
<dbReference type="Pfam" id="PF01468">
    <property type="entry name" value="GA"/>
    <property type="match status" value="8"/>
</dbReference>
<dbReference type="InterPro" id="IPR020840">
    <property type="entry name" value="Extracell_matrix-bd_GA"/>
</dbReference>
<gene>
    <name evidence="4" type="ORF">A5821_002908</name>
</gene>
<feature type="coiled-coil region" evidence="2">
    <location>
        <begin position="321"/>
        <end position="350"/>
    </location>
</feature>
<proteinExistence type="predicted"/>
<keyword evidence="5" id="KW-1185">Reference proteome</keyword>
<dbReference type="SMART" id="SM00844">
    <property type="entry name" value="GA"/>
    <property type="match status" value="3"/>
</dbReference>
<evidence type="ECO:0000259" key="3">
    <source>
        <dbReference type="SMART" id="SM00844"/>
    </source>
</evidence>
<dbReference type="Pfam" id="PF19258">
    <property type="entry name" value="KxYKxGKxW_sig"/>
    <property type="match status" value="1"/>
</dbReference>
<keyword evidence="2" id="KW-0175">Coiled coil</keyword>
<accession>A0AAQ3WD32</accession>
<dbReference type="RefSeq" id="WP_086315423.1">
    <property type="nucleotide sequence ID" value="NZ_CP147244.1"/>
</dbReference>
<name>A0AAQ3WD32_9ENTE</name>
<organism evidence="4 5">
    <name type="scientific">Candidatus Enterococcus palustris</name>
    <dbReference type="NCBI Taxonomy" id="1834189"/>
    <lineage>
        <taxon>Bacteria</taxon>
        <taxon>Bacillati</taxon>
        <taxon>Bacillota</taxon>
        <taxon>Bacilli</taxon>
        <taxon>Lactobacillales</taxon>
        <taxon>Enterococcaceae</taxon>
        <taxon>Enterococcus</taxon>
    </lineage>
</organism>
<feature type="domain" description="Extracellular matrix-binding protein ebh GA module" evidence="3">
    <location>
        <begin position="747"/>
        <end position="798"/>
    </location>
</feature>
<evidence type="ECO:0000256" key="2">
    <source>
        <dbReference type="SAM" id="Coils"/>
    </source>
</evidence>
<feature type="domain" description="Extracellular matrix-binding protein ebh GA module" evidence="3">
    <location>
        <begin position="620"/>
        <end position="680"/>
    </location>
</feature>
<dbReference type="Gene3D" id="1.20.120.1850">
    <property type="entry name" value="Ebh helix bundles repeating unit (S and A modules)"/>
    <property type="match status" value="1"/>
</dbReference>
<dbReference type="Gene3D" id="1.20.5.420">
    <property type="entry name" value="Immunoglobulin FC, subunit C"/>
    <property type="match status" value="1"/>
</dbReference>